<organism evidence="12 13">
    <name type="scientific">Lentinula raphanica</name>
    <dbReference type="NCBI Taxonomy" id="153919"/>
    <lineage>
        <taxon>Eukaryota</taxon>
        <taxon>Fungi</taxon>
        <taxon>Dikarya</taxon>
        <taxon>Basidiomycota</taxon>
        <taxon>Agaricomycotina</taxon>
        <taxon>Agaricomycetes</taxon>
        <taxon>Agaricomycetidae</taxon>
        <taxon>Agaricales</taxon>
        <taxon>Marasmiineae</taxon>
        <taxon>Omphalotaceae</taxon>
        <taxon>Lentinula</taxon>
    </lineage>
</organism>
<dbReference type="InterPro" id="IPR023674">
    <property type="entry name" value="Ribosomal_uL1-like"/>
</dbReference>
<keyword evidence="4" id="KW-0832">Ubl conjugation</keyword>
<dbReference type="FunFam" id="3.40.50.790:FF:000004">
    <property type="entry name" value="Ribosomal L1 domain-containing 1-like 1"/>
    <property type="match status" value="1"/>
</dbReference>
<dbReference type="GO" id="GO:0005730">
    <property type="term" value="C:nucleolus"/>
    <property type="evidence" value="ECO:0007669"/>
    <property type="project" value="UniProtKB-SubCell"/>
</dbReference>
<evidence type="ECO:0000256" key="4">
    <source>
        <dbReference type="ARBA" id="ARBA00022843"/>
    </source>
</evidence>
<evidence type="ECO:0000256" key="6">
    <source>
        <dbReference type="ARBA" id="ARBA00023054"/>
    </source>
</evidence>
<keyword evidence="2" id="KW-1017">Isopeptide bond</keyword>
<evidence type="ECO:0000313" key="13">
    <source>
        <dbReference type="Proteomes" id="UP001163846"/>
    </source>
</evidence>
<feature type="compositionally biased region" description="Basic and acidic residues" evidence="11">
    <location>
        <begin position="624"/>
        <end position="648"/>
    </location>
</feature>
<name>A0AA38PLB3_9AGAR</name>
<evidence type="ECO:0000256" key="1">
    <source>
        <dbReference type="ARBA" id="ARBA00004604"/>
    </source>
</evidence>
<feature type="compositionally biased region" description="Basic and acidic residues" evidence="11">
    <location>
        <begin position="490"/>
        <end position="521"/>
    </location>
</feature>
<feature type="compositionally biased region" description="Low complexity" evidence="11">
    <location>
        <begin position="471"/>
        <end position="489"/>
    </location>
</feature>
<dbReference type="InterPro" id="IPR016095">
    <property type="entry name" value="Ribosomal_uL1_3-a/b-sand"/>
</dbReference>
<accession>A0AA38PLB3</accession>
<keyword evidence="13" id="KW-1185">Reference proteome</keyword>
<feature type="compositionally biased region" description="Low complexity" evidence="11">
    <location>
        <begin position="393"/>
        <end position="403"/>
    </location>
</feature>
<evidence type="ECO:0000256" key="11">
    <source>
        <dbReference type="SAM" id="MobiDB-lite"/>
    </source>
</evidence>
<keyword evidence="5" id="KW-0007">Acetylation</keyword>
<comment type="function">
    <text evidence="8">Regulates cellular senescence through inhibition of PTEN translation. Acts as a pro-apoptotic regulator in response to DNA damage.</text>
</comment>
<comment type="similarity">
    <text evidence="9">Belongs to the universal ribosomal protein uL1 family. Highly divergent.</text>
</comment>
<feature type="compositionally biased region" description="Acidic residues" evidence="11">
    <location>
        <begin position="588"/>
        <end position="597"/>
    </location>
</feature>
<dbReference type="InterPro" id="IPR028364">
    <property type="entry name" value="Ribosomal_uL1/biogenesis"/>
</dbReference>
<gene>
    <name evidence="12" type="ORF">F5878DRAFT_705830</name>
</gene>
<feature type="region of interest" description="Disordered" evidence="11">
    <location>
        <begin position="256"/>
        <end position="659"/>
    </location>
</feature>
<dbReference type="AlphaFoldDB" id="A0AA38PLB3"/>
<evidence type="ECO:0000256" key="5">
    <source>
        <dbReference type="ARBA" id="ARBA00022990"/>
    </source>
</evidence>
<evidence type="ECO:0000256" key="3">
    <source>
        <dbReference type="ARBA" id="ARBA00022553"/>
    </source>
</evidence>
<evidence type="ECO:0000313" key="12">
    <source>
        <dbReference type="EMBL" id="KAJ3844999.1"/>
    </source>
</evidence>
<reference evidence="12" key="1">
    <citation type="submission" date="2022-08" db="EMBL/GenBank/DDBJ databases">
        <authorList>
            <consortium name="DOE Joint Genome Institute"/>
            <person name="Min B."/>
            <person name="Riley R."/>
            <person name="Sierra-Patev S."/>
            <person name="Naranjo-Ortiz M."/>
            <person name="Looney B."/>
            <person name="Konkel Z."/>
            <person name="Slot J.C."/>
            <person name="Sakamoto Y."/>
            <person name="Steenwyk J.L."/>
            <person name="Rokas A."/>
            <person name="Carro J."/>
            <person name="Camarero S."/>
            <person name="Ferreira P."/>
            <person name="Molpeceres G."/>
            <person name="Ruiz-Duenas F.J."/>
            <person name="Serrano A."/>
            <person name="Henrissat B."/>
            <person name="Drula E."/>
            <person name="Hughes K.W."/>
            <person name="Mata J.L."/>
            <person name="Ishikawa N.K."/>
            <person name="Vargas-Isla R."/>
            <person name="Ushijima S."/>
            <person name="Smith C.A."/>
            <person name="Ahrendt S."/>
            <person name="Andreopoulos W."/>
            <person name="He G."/>
            <person name="Labutti K."/>
            <person name="Lipzen A."/>
            <person name="Ng V."/>
            <person name="Sandor L."/>
            <person name="Barry K."/>
            <person name="Martinez A.T."/>
            <person name="Xiao Y."/>
            <person name="Gibbons J.G."/>
            <person name="Terashima K."/>
            <person name="Hibbett D.S."/>
            <person name="Grigoriev I.V."/>
        </authorList>
    </citation>
    <scope>NUCLEOTIDE SEQUENCE</scope>
    <source>
        <strain evidence="12">TFB9207</strain>
    </source>
</reference>
<dbReference type="SUPFAM" id="SSF56808">
    <property type="entry name" value="Ribosomal protein L1"/>
    <property type="match status" value="1"/>
</dbReference>
<dbReference type="CDD" id="cd00403">
    <property type="entry name" value="Ribosomal_L1"/>
    <property type="match status" value="1"/>
</dbReference>
<dbReference type="Pfam" id="PF00687">
    <property type="entry name" value="Ribosomal_L1"/>
    <property type="match status" value="1"/>
</dbReference>
<protein>
    <recommendedName>
        <fullName evidence="10">Ribosomal L1 domain-containing protein 1</fullName>
    </recommendedName>
</protein>
<keyword evidence="12" id="KW-0687">Ribonucleoprotein</keyword>
<evidence type="ECO:0000256" key="7">
    <source>
        <dbReference type="ARBA" id="ARBA00023242"/>
    </source>
</evidence>
<sequence length="659" mass="71281">MAKDELIDDRVSLNQCQKAVDALHAYVSEVAAKKAETQLLPDVEQAFWLTIALKKQPQGSSLKVYSIPIAHPIVDPRKESVCLFTKDPQRTYKDLLADNNIRFISKVIDISKLKGKYKAFDARRALLKEHGLFLADDRVIPLLPKLLGSKFFRAKKQPLPVNITRKNLKTELERAVSSTYMPSIRGSTLSVRVGKISQTAAQVVANIKTALPVIASKINGGWDNVQSIGLKTSMSAYLPIWTCSLDDSKDGRWASLAADDEEESEFEGDEDEEDEDEDEEEDGVDDVEDVGMIGDDEESDSSGIVQKIKATGKKRAADLDGDNDADETPKKKKSKKSSDVLKTVDVPPKSQKSKSIASAPAKQKFAPVSTTEDASTSKVTGPKTSSAHDLPATKKAPAPAEKPSTQQKSAKTTDIKDTIQPPDSSAPKKQKGEKKEKKSATATTSKSISEITSTPAEPVPAPAKKTKKSDAAAPEAASPTATSAPTTNKTTEKKAKKDGSAVVAAEEKSVSKKEKKKKDLASPENVPQEISTVDSDEKSKKKKEKKSKSSDADDGMAAVVVAEEEHSQEKKKQKKEKKASDANAATLEGDDAMDIDAEYVSGKKAKKTKVAQEEGSAAYSLSNDDLKQKKSKAPGEKKKSKVVKSDSKGKKKWVIPGLF</sequence>
<comment type="subcellular location">
    <subcellularLocation>
        <location evidence="1">Nucleus</location>
        <location evidence="1">Nucleolus</location>
    </subcellularLocation>
</comment>
<evidence type="ECO:0000256" key="2">
    <source>
        <dbReference type="ARBA" id="ARBA00022499"/>
    </source>
</evidence>
<evidence type="ECO:0000256" key="10">
    <source>
        <dbReference type="ARBA" id="ARBA00070787"/>
    </source>
</evidence>
<keyword evidence="3" id="KW-0597">Phosphoprotein</keyword>
<evidence type="ECO:0000256" key="9">
    <source>
        <dbReference type="ARBA" id="ARBA00061550"/>
    </source>
</evidence>
<dbReference type="EMBL" id="MU805943">
    <property type="protein sequence ID" value="KAJ3844999.1"/>
    <property type="molecule type" value="Genomic_DNA"/>
</dbReference>
<proteinExistence type="inferred from homology"/>
<feature type="compositionally biased region" description="Acidic residues" evidence="11">
    <location>
        <begin position="258"/>
        <end position="300"/>
    </location>
</feature>
<dbReference type="Proteomes" id="UP001163846">
    <property type="component" value="Unassembled WGS sequence"/>
</dbReference>
<feature type="compositionally biased region" description="Low complexity" evidence="11">
    <location>
        <begin position="440"/>
        <end position="454"/>
    </location>
</feature>
<keyword evidence="7" id="KW-0539">Nucleus</keyword>
<keyword evidence="12" id="KW-0689">Ribosomal protein</keyword>
<dbReference type="GO" id="GO:0005840">
    <property type="term" value="C:ribosome"/>
    <property type="evidence" value="ECO:0007669"/>
    <property type="project" value="UniProtKB-KW"/>
</dbReference>
<evidence type="ECO:0000256" key="8">
    <source>
        <dbReference type="ARBA" id="ARBA00054167"/>
    </source>
</evidence>
<comment type="caution">
    <text evidence="12">The sequence shown here is derived from an EMBL/GenBank/DDBJ whole genome shotgun (WGS) entry which is preliminary data.</text>
</comment>
<feature type="compositionally biased region" description="Polar residues" evidence="11">
    <location>
        <begin position="368"/>
        <end position="387"/>
    </location>
</feature>
<dbReference type="Gene3D" id="3.40.50.790">
    <property type="match status" value="1"/>
</dbReference>
<keyword evidence="6" id="KW-0175">Coiled coil</keyword>